<feature type="transmembrane region" description="Helical" evidence="1">
    <location>
        <begin position="35"/>
        <end position="53"/>
    </location>
</feature>
<protein>
    <submittedName>
        <fullName evidence="2">Uncharacterized protein</fullName>
    </submittedName>
</protein>
<sequence length="186" mass="20576">MIMFAFINDDSGSVSGSTHMGIPGWRKKRTGATGFELLLVLTMLLAGLVFTMVCGERFGLLGYLAGFPAGCAIAFAVLYGLIALFALLEGVVKDGIPYLPPCRSGNCRSGLLADFGDFELEQHEGEFGYFRCRCGELYERRRSEKRVLFVSANGDKVPYMKWQCCRGWCKERRDGKGDNSEDPSPK</sequence>
<dbReference type="KEGG" id="gaw:V144x_17470"/>
<keyword evidence="1" id="KW-0472">Membrane</keyword>
<gene>
    <name evidence="2" type="ORF">V144x_17470</name>
</gene>
<accession>A0A517VTF4</accession>
<dbReference type="Proteomes" id="UP000318704">
    <property type="component" value="Chromosome"/>
</dbReference>
<proteinExistence type="predicted"/>
<evidence type="ECO:0000313" key="2">
    <source>
        <dbReference type="EMBL" id="QDT96293.1"/>
    </source>
</evidence>
<keyword evidence="1" id="KW-0812">Transmembrane</keyword>
<dbReference type="EMBL" id="CP037920">
    <property type="protein sequence ID" value="QDT96293.1"/>
    <property type="molecule type" value="Genomic_DNA"/>
</dbReference>
<organism evidence="2 3">
    <name type="scientific">Gimesia aquarii</name>
    <dbReference type="NCBI Taxonomy" id="2527964"/>
    <lineage>
        <taxon>Bacteria</taxon>
        <taxon>Pseudomonadati</taxon>
        <taxon>Planctomycetota</taxon>
        <taxon>Planctomycetia</taxon>
        <taxon>Planctomycetales</taxon>
        <taxon>Planctomycetaceae</taxon>
        <taxon>Gimesia</taxon>
    </lineage>
</organism>
<reference evidence="2 3" key="1">
    <citation type="submission" date="2019-03" db="EMBL/GenBank/DDBJ databases">
        <title>Deep-cultivation of Planctomycetes and their phenomic and genomic characterization uncovers novel biology.</title>
        <authorList>
            <person name="Wiegand S."/>
            <person name="Jogler M."/>
            <person name="Boedeker C."/>
            <person name="Pinto D."/>
            <person name="Vollmers J."/>
            <person name="Rivas-Marin E."/>
            <person name="Kohn T."/>
            <person name="Peeters S.H."/>
            <person name="Heuer A."/>
            <person name="Rast P."/>
            <person name="Oberbeckmann S."/>
            <person name="Bunk B."/>
            <person name="Jeske O."/>
            <person name="Meyerdierks A."/>
            <person name="Storesund J.E."/>
            <person name="Kallscheuer N."/>
            <person name="Luecker S."/>
            <person name="Lage O.M."/>
            <person name="Pohl T."/>
            <person name="Merkel B.J."/>
            <person name="Hornburger P."/>
            <person name="Mueller R.-W."/>
            <person name="Bruemmer F."/>
            <person name="Labrenz M."/>
            <person name="Spormann A.M."/>
            <person name="Op den Camp H."/>
            <person name="Overmann J."/>
            <person name="Amann R."/>
            <person name="Jetten M.S.M."/>
            <person name="Mascher T."/>
            <person name="Medema M.H."/>
            <person name="Devos D.P."/>
            <person name="Kaster A.-K."/>
            <person name="Ovreas L."/>
            <person name="Rohde M."/>
            <person name="Galperin M.Y."/>
            <person name="Jogler C."/>
        </authorList>
    </citation>
    <scope>NUCLEOTIDE SEQUENCE [LARGE SCALE GENOMIC DNA]</scope>
    <source>
        <strain evidence="2 3">V144</strain>
    </source>
</reference>
<name>A0A517VTF4_9PLAN</name>
<evidence type="ECO:0000313" key="3">
    <source>
        <dbReference type="Proteomes" id="UP000318704"/>
    </source>
</evidence>
<evidence type="ECO:0000256" key="1">
    <source>
        <dbReference type="SAM" id="Phobius"/>
    </source>
</evidence>
<dbReference type="AlphaFoldDB" id="A0A517VTF4"/>
<feature type="transmembrane region" description="Helical" evidence="1">
    <location>
        <begin position="65"/>
        <end position="88"/>
    </location>
</feature>
<keyword evidence="1" id="KW-1133">Transmembrane helix</keyword>